<accession>A0ABS2SEC3</accession>
<organism evidence="2 3">
    <name type="scientific">Saccharothrix algeriensis</name>
    <dbReference type="NCBI Taxonomy" id="173560"/>
    <lineage>
        <taxon>Bacteria</taxon>
        <taxon>Bacillati</taxon>
        <taxon>Actinomycetota</taxon>
        <taxon>Actinomycetes</taxon>
        <taxon>Pseudonocardiales</taxon>
        <taxon>Pseudonocardiaceae</taxon>
        <taxon>Saccharothrix</taxon>
    </lineage>
</organism>
<sequence>MTDDGGRLPAHGGPASDAAHSARSPEQSRRLPAQ</sequence>
<proteinExistence type="predicted"/>
<keyword evidence="3" id="KW-1185">Reference proteome</keyword>
<evidence type="ECO:0000256" key="1">
    <source>
        <dbReference type="SAM" id="MobiDB-lite"/>
    </source>
</evidence>
<protein>
    <submittedName>
        <fullName evidence="2">Uncharacterized protein</fullName>
    </submittedName>
</protein>
<gene>
    <name evidence="2" type="ORF">JOE68_005471</name>
</gene>
<dbReference type="Proteomes" id="UP001195724">
    <property type="component" value="Unassembled WGS sequence"/>
</dbReference>
<comment type="caution">
    <text evidence="2">The sequence shown here is derived from an EMBL/GenBank/DDBJ whole genome shotgun (WGS) entry which is preliminary data.</text>
</comment>
<evidence type="ECO:0000313" key="2">
    <source>
        <dbReference type="EMBL" id="MBM7814606.1"/>
    </source>
</evidence>
<reference evidence="2 3" key="1">
    <citation type="submission" date="2021-01" db="EMBL/GenBank/DDBJ databases">
        <title>Sequencing the genomes of 1000 actinobacteria strains.</title>
        <authorList>
            <person name="Klenk H.-P."/>
        </authorList>
    </citation>
    <scope>NUCLEOTIDE SEQUENCE [LARGE SCALE GENOMIC DNA]</scope>
    <source>
        <strain evidence="2 3">DSM 44581</strain>
    </source>
</reference>
<name>A0ABS2SEC3_9PSEU</name>
<feature type="region of interest" description="Disordered" evidence="1">
    <location>
        <begin position="1"/>
        <end position="34"/>
    </location>
</feature>
<evidence type="ECO:0000313" key="3">
    <source>
        <dbReference type="Proteomes" id="UP001195724"/>
    </source>
</evidence>
<dbReference type="EMBL" id="JAFBCL010000001">
    <property type="protein sequence ID" value="MBM7814606.1"/>
    <property type="molecule type" value="Genomic_DNA"/>
</dbReference>